<organism evidence="1 2">
    <name type="scientific">Paenibacillus thiaminolyticus</name>
    <name type="common">Bacillus thiaminolyticus</name>
    <dbReference type="NCBI Taxonomy" id="49283"/>
    <lineage>
        <taxon>Bacteria</taxon>
        <taxon>Bacillati</taxon>
        <taxon>Bacillota</taxon>
        <taxon>Bacilli</taxon>
        <taxon>Bacillales</taxon>
        <taxon>Paenibacillaceae</taxon>
        <taxon>Paenibacillus</taxon>
    </lineage>
</organism>
<dbReference type="Proteomes" id="UP000266177">
    <property type="component" value="Unassembled WGS sequence"/>
</dbReference>
<gene>
    <name evidence="1" type="ORF">DQX05_05510</name>
</gene>
<dbReference type="EMBL" id="QYZD01000003">
    <property type="protein sequence ID" value="RJG25551.1"/>
    <property type="molecule type" value="Genomic_DNA"/>
</dbReference>
<comment type="caution">
    <text evidence="1">The sequence shown here is derived from an EMBL/GenBank/DDBJ whole genome shotgun (WGS) entry which is preliminary data.</text>
</comment>
<name>A0A3A3H6U1_PANTH</name>
<accession>A0A3A3H6U1</accession>
<dbReference type="AlphaFoldDB" id="A0A3A3H6U1"/>
<proteinExistence type="predicted"/>
<evidence type="ECO:0000313" key="1">
    <source>
        <dbReference type="EMBL" id="RJG25551.1"/>
    </source>
</evidence>
<sequence>MMSGYERVMNAIRDVDLAEVEVRYNCGQKLKFDLTKKYDIMSQDLLEQWLANIEWGRVVKVKWKTCSGEKTTMYMPGCGGKIRRHKSKHHHDGCKCEKCKPKHHHHDGCKCEKCKPKHHHHDGCKCEKCKPKHHHHDGCKCEKCKPKHHHHDGCKCEKCKPKHHHHDGCKCEKCKPHHHHHECDPCRPDPCCNCDSDPCCCKPRFVWRDRDPYMRFQPNPQIPYKHYPAGNC</sequence>
<evidence type="ECO:0000313" key="2">
    <source>
        <dbReference type="Proteomes" id="UP000266177"/>
    </source>
</evidence>
<reference evidence="1 2" key="1">
    <citation type="submission" date="2018-09" db="EMBL/GenBank/DDBJ databases">
        <title>Paenibacillus SK2017-BO5.</title>
        <authorList>
            <person name="Piskunova J.V."/>
            <person name="Dubiley S.A."/>
            <person name="Severinov K.V."/>
        </authorList>
    </citation>
    <scope>NUCLEOTIDE SEQUENCE [LARGE SCALE GENOMIC DNA]</scope>
    <source>
        <strain evidence="1 2">BO5</strain>
    </source>
</reference>
<protein>
    <submittedName>
        <fullName evidence="1">Uncharacterized protein</fullName>
    </submittedName>
</protein>